<dbReference type="EMBL" id="JAWJWF010000007">
    <property type="protein sequence ID" value="KAK6630851.1"/>
    <property type="molecule type" value="Genomic_DNA"/>
</dbReference>
<dbReference type="Proteomes" id="UP001359485">
    <property type="component" value="Unassembled WGS sequence"/>
</dbReference>
<name>A0ABR1AXB6_POLSC</name>
<gene>
    <name evidence="2" type="ORF">RUM44_003021</name>
</gene>
<protein>
    <submittedName>
        <fullName evidence="2">Uncharacterized protein</fullName>
    </submittedName>
</protein>
<evidence type="ECO:0000256" key="1">
    <source>
        <dbReference type="SAM" id="MobiDB-lite"/>
    </source>
</evidence>
<evidence type="ECO:0000313" key="3">
    <source>
        <dbReference type="Proteomes" id="UP001359485"/>
    </source>
</evidence>
<keyword evidence="3" id="KW-1185">Reference proteome</keyword>
<sequence length="79" mass="9289">MFTREANVQEEERVREEQKHQTEEQQTIVADTFVLGICLQKQPQTLGERQKCQGLLQKIHKQQQSSEGKEFWLFTAPSE</sequence>
<reference evidence="2 3" key="1">
    <citation type="submission" date="2023-09" db="EMBL/GenBank/DDBJ databases">
        <title>Genomes of two closely related lineages of the louse Polyplax serrata with different host specificities.</title>
        <authorList>
            <person name="Martinu J."/>
            <person name="Tarabai H."/>
            <person name="Stefka J."/>
            <person name="Hypsa V."/>
        </authorList>
    </citation>
    <scope>NUCLEOTIDE SEQUENCE [LARGE SCALE GENOMIC DNA]</scope>
    <source>
        <strain evidence="2">98ZLc_SE</strain>
    </source>
</reference>
<evidence type="ECO:0000313" key="2">
    <source>
        <dbReference type="EMBL" id="KAK6630851.1"/>
    </source>
</evidence>
<feature type="compositionally biased region" description="Basic and acidic residues" evidence="1">
    <location>
        <begin position="10"/>
        <end position="23"/>
    </location>
</feature>
<comment type="caution">
    <text evidence="2">The sequence shown here is derived from an EMBL/GenBank/DDBJ whole genome shotgun (WGS) entry which is preliminary data.</text>
</comment>
<accession>A0ABR1AXB6</accession>
<proteinExistence type="predicted"/>
<feature type="region of interest" description="Disordered" evidence="1">
    <location>
        <begin position="1"/>
        <end position="23"/>
    </location>
</feature>
<organism evidence="2 3">
    <name type="scientific">Polyplax serrata</name>
    <name type="common">Common mouse louse</name>
    <dbReference type="NCBI Taxonomy" id="468196"/>
    <lineage>
        <taxon>Eukaryota</taxon>
        <taxon>Metazoa</taxon>
        <taxon>Ecdysozoa</taxon>
        <taxon>Arthropoda</taxon>
        <taxon>Hexapoda</taxon>
        <taxon>Insecta</taxon>
        <taxon>Pterygota</taxon>
        <taxon>Neoptera</taxon>
        <taxon>Paraneoptera</taxon>
        <taxon>Psocodea</taxon>
        <taxon>Troctomorpha</taxon>
        <taxon>Phthiraptera</taxon>
        <taxon>Anoplura</taxon>
        <taxon>Polyplacidae</taxon>
        <taxon>Polyplax</taxon>
    </lineage>
</organism>